<organism evidence="2 3">
    <name type="scientific">Penicillium cataractarum</name>
    <dbReference type="NCBI Taxonomy" id="2100454"/>
    <lineage>
        <taxon>Eukaryota</taxon>
        <taxon>Fungi</taxon>
        <taxon>Dikarya</taxon>
        <taxon>Ascomycota</taxon>
        <taxon>Pezizomycotina</taxon>
        <taxon>Eurotiomycetes</taxon>
        <taxon>Eurotiomycetidae</taxon>
        <taxon>Eurotiales</taxon>
        <taxon>Aspergillaceae</taxon>
        <taxon>Penicillium</taxon>
    </lineage>
</organism>
<feature type="compositionally biased region" description="Low complexity" evidence="1">
    <location>
        <begin position="22"/>
        <end position="33"/>
    </location>
</feature>
<comment type="caution">
    <text evidence="2">The sequence shown here is derived from an EMBL/GenBank/DDBJ whole genome shotgun (WGS) entry which is preliminary data.</text>
</comment>
<reference evidence="2" key="1">
    <citation type="submission" date="2022-11" db="EMBL/GenBank/DDBJ databases">
        <authorList>
            <person name="Petersen C."/>
        </authorList>
    </citation>
    <scope>NUCLEOTIDE SEQUENCE</scope>
    <source>
        <strain evidence="2">IBT 29864</strain>
    </source>
</reference>
<evidence type="ECO:0000313" key="3">
    <source>
        <dbReference type="Proteomes" id="UP001147782"/>
    </source>
</evidence>
<sequence length="145" mass="15982">MTMDQGGCHGFKESLEKAIGKSPSRTSLRPTPSYNTGSPVHHIASSQQPGSCLSVLLGRSRVEKEREVSSLANRLKQCGLMRFPIVIDNGSCPLDREARVSVNAYGMLVIALWFMEALSARSMEFGDSTARRTPYNLNDSTHCYK</sequence>
<dbReference type="EMBL" id="JAPZBS010000010">
    <property type="protein sequence ID" value="KAJ5355488.1"/>
    <property type="molecule type" value="Genomic_DNA"/>
</dbReference>
<dbReference type="Proteomes" id="UP001147782">
    <property type="component" value="Unassembled WGS sequence"/>
</dbReference>
<keyword evidence="3" id="KW-1185">Reference proteome</keyword>
<protein>
    <submittedName>
        <fullName evidence="2">Uncharacterized protein</fullName>
    </submittedName>
</protein>
<reference evidence="2" key="2">
    <citation type="journal article" date="2023" name="IMA Fungus">
        <title>Comparative genomic study of the Penicillium genus elucidates a diverse pangenome and 15 lateral gene transfer events.</title>
        <authorList>
            <person name="Petersen C."/>
            <person name="Sorensen T."/>
            <person name="Nielsen M.R."/>
            <person name="Sondergaard T.E."/>
            <person name="Sorensen J.L."/>
            <person name="Fitzpatrick D.A."/>
            <person name="Frisvad J.C."/>
            <person name="Nielsen K.L."/>
        </authorList>
    </citation>
    <scope>NUCLEOTIDE SEQUENCE</scope>
    <source>
        <strain evidence="2">IBT 29864</strain>
    </source>
</reference>
<gene>
    <name evidence="2" type="ORF">N7496_012700</name>
</gene>
<feature type="compositionally biased region" description="Polar residues" evidence="1">
    <location>
        <begin position="34"/>
        <end position="50"/>
    </location>
</feature>
<dbReference type="RefSeq" id="XP_056549511.1">
    <property type="nucleotide sequence ID" value="XM_056705613.1"/>
</dbReference>
<accession>A0A9W9R8J1</accession>
<feature type="region of interest" description="Disordered" evidence="1">
    <location>
        <begin position="19"/>
        <end position="50"/>
    </location>
</feature>
<dbReference type="GeneID" id="81444792"/>
<dbReference type="AlphaFoldDB" id="A0A9W9R8J1"/>
<proteinExistence type="predicted"/>
<name>A0A9W9R8J1_9EURO</name>
<evidence type="ECO:0000256" key="1">
    <source>
        <dbReference type="SAM" id="MobiDB-lite"/>
    </source>
</evidence>
<evidence type="ECO:0000313" key="2">
    <source>
        <dbReference type="EMBL" id="KAJ5355488.1"/>
    </source>
</evidence>